<accession>A0AA36JJU4</accession>
<reference evidence="5" key="1">
    <citation type="submission" date="2023-08" db="EMBL/GenBank/DDBJ databases">
        <authorList>
            <person name="Chen Y."/>
            <person name="Shah S."/>
            <person name="Dougan E. K."/>
            <person name="Thang M."/>
            <person name="Chan C."/>
        </authorList>
    </citation>
    <scope>NUCLEOTIDE SEQUENCE</scope>
</reference>
<keyword evidence="2 3" id="KW-0040">ANK repeat</keyword>
<keyword evidence="1" id="KW-0677">Repeat</keyword>
<dbReference type="PANTHER" id="PTHR24198:SF165">
    <property type="entry name" value="ANKYRIN REPEAT-CONTAINING PROTEIN-RELATED"/>
    <property type="match status" value="1"/>
</dbReference>
<dbReference type="InterPro" id="IPR002110">
    <property type="entry name" value="Ankyrin_rpt"/>
</dbReference>
<dbReference type="Pfam" id="PF00023">
    <property type="entry name" value="Ank"/>
    <property type="match status" value="1"/>
</dbReference>
<sequence>MEGVHSVPQTGVVDEDDDDVEPFEEPEHTDGAVAQGELSDGADVDEAAAPEVDVKLDGASEVACALAAMMSAVGGLQKSFHPPQAVLQEPGQRCQGREVEAEAEAQAEAQAEAEAKEQEKVQVFEVDQPGGLADILAGLKVAMNNMQTQDQLCADERTQQDVPIEELEDRLLLQKVLLKQLRADYEARLERSNSMQKALDELGTDPREMQVKVVRAKDAAANLCKAGDQAAMRAEDFLGRGHRLYESRRKSHEVAVQLAKESEEDLAALRRSRGHVSEEVAAEVLKEQQRRIELMRQDAKAQDEKLLALGADLRSVLDFMVRVNIDSRGGPSRRLAAELAPELRQLGLTEVGKAQLAELLKKYEVYLERYSQDSTPGLLESAVQASAPAAALSAAQMQRRPPPPLPNHETRSASFSQERQLLRSRLVEEMHKVAAVLANDATMPRGEAQACQHEEMLRAAAWGELRTLQEILRQKPAYNERLCGWTAWHSAAAHGQEKVMAFLAKEAPEAVDAAAKCGLPALGIACLRGHVESARCLVRARCCLERLDIRGNGPLHWAAASYSDQVAQDLAELLLQAGADPFACNGSGQLPDIAGLQDLALVTQTSPKPALPQGHSSGGAALAVRQQPKRKASRPPSLADTPGTADGEVIPNFSYIRVEKANVGSGLLSTLSMLKPPVRDRAGIMRTAEARRLVHLSPEEVPLVPGAQEDFGLWSDWVTNFTHAGLEHAVSTDEPPSCDPTNAQRNTQALVLTSERLIFLRCTSRAAVTSGWSVAQGVPLAVIRQLILPRRSDTLLLLRLRDASDELLNFPSRDAFLEELWQAMVRAGWPGRHVGENDNLDEAPKDFVVVDPDPVIPLLDLSDEREAAKGTLAFLQADLIALLPRCKESLLLTAETARFGFLELQRRTQPKQAGAGVCWQWQKFFFLLKARPPCLDSAGFRLLNL</sequence>
<evidence type="ECO:0000256" key="1">
    <source>
        <dbReference type="ARBA" id="ARBA00022737"/>
    </source>
</evidence>
<evidence type="ECO:0000256" key="3">
    <source>
        <dbReference type="PROSITE-ProRule" id="PRU00023"/>
    </source>
</evidence>
<dbReference type="SUPFAM" id="SSF48403">
    <property type="entry name" value="Ankyrin repeat"/>
    <property type="match status" value="1"/>
</dbReference>
<feature type="repeat" description="ANK" evidence="3">
    <location>
        <begin position="550"/>
        <end position="586"/>
    </location>
</feature>
<feature type="region of interest" description="Disordered" evidence="4">
    <location>
        <begin position="1"/>
        <end position="49"/>
    </location>
</feature>
<dbReference type="InterPro" id="IPR036770">
    <property type="entry name" value="Ankyrin_rpt-contain_sf"/>
</dbReference>
<feature type="compositionally biased region" description="Acidic residues" evidence="4">
    <location>
        <begin position="13"/>
        <end position="24"/>
    </location>
</feature>
<evidence type="ECO:0000256" key="4">
    <source>
        <dbReference type="SAM" id="MobiDB-lite"/>
    </source>
</evidence>
<evidence type="ECO:0000313" key="5">
    <source>
        <dbReference type="EMBL" id="CAJ1407567.1"/>
    </source>
</evidence>
<dbReference type="Proteomes" id="UP001178507">
    <property type="component" value="Unassembled WGS sequence"/>
</dbReference>
<dbReference type="PROSITE" id="PS50297">
    <property type="entry name" value="ANK_REP_REGION"/>
    <property type="match status" value="1"/>
</dbReference>
<dbReference type="SMART" id="SM00248">
    <property type="entry name" value="ANK"/>
    <property type="match status" value="3"/>
</dbReference>
<proteinExistence type="predicted"/>
<dbReference type="Gene3D" id="1.25.40.20">
    <property type="entry name" value="Ankyrin repeat-containing domain"/>
    <property type="match status" value="1"/>
</dbReference>
<gene>
    <name evidence="5" type="ORF">EVOR1521_LOCUS29220</name>
</gene>
<name>A0AA36JJU4_9DINO</name>
<feature type="region of interest" description="Disordered" evidence="4">
    <location>
        <begin position="606"/>
        <end position="645"/>
    </location>
</feature>
<comment type="caution">
    <text evidence="5">The sequence shown here is derived from an EMBL/GenBank/DDBJ whole genome shotgun (WGS) entry which is preliminary data.</text>
</comment>
<dbReference type="EMBL" id="CAUJNA010003677">
    <property type="protein sequence ID" value="CAJ1407567.1"/>
    <property type="molecule type" value="Genomic_DNA"/>
</dbReference>
<organism evidence="5 6">
    <name type="scientific">Effrenium voratum</name>
    <dbReference type="NCBI Taxonomy" id="2562239"/>
    <lineage>
        <taxon>Eukaryota</taxon>
        <taxon>Sar</taxon>
        <taxon>Alveolata</taxon>
        <taxon>Dinophyceae</taxon>
        <taxon>Suessiales</taxon>
        <taxon>Symbiodiniaceae</taxon>
        <taxon>Effrenium</taxon>
    </lineage>
</organism>
<dbReference type="AlphaFoldDB" id="A0AA36JJU4"/>
<evidence type="ECO:0000313" key="6">
    <source>
        <dbReference type="Proteomes" id="UP001178507"/>
    </source>
</evidence>
<evidence type="ECO:0000256" key="2">
    <source>
        <dbReference type="ARBA" id="ARBA00023043"/>
    </source>
</evidence>
<keyword evidence="6" id="KW-1185">Reference proteome</keyword>
<dbReference type="PANTHER" id="PTHR24198">
    <property type="entry name" value="ANKYRIN REPEAT AND PROTEIN KINASE DOMAIN-CONTAINING PROTEIN"/>
    <property type="match status" value="1"/>
</dbReference>
<dbReference type="PROSITE" id="PS50088">
    <property type="entry name" value="ANK_REPEAT"/>
    <property type="match status" value="1"/>
</dbReference>
<protein>
    <submittedName>
        <fullName evidence="5">Uncharacterized protein</fullName>
    </submittedName>
</protein>